<feature type="non-terminal residue" evidence="1">
    <location>
        <position position="140"/>
    </location>
</feature>
<dbReference type="EMBL" id="JAWDJW010001496">
    <property type="protein sequence ID" value="KAK3078941.1"/>
    <property type="molecule type" value="Genomic_DNA"/>
</dbReference>
<protein>
    <submittedName>
        <fullName evidence="1">Uncharacterized protein</fullName>
    </submittedName>
</protein>
<comment type="caution">
    <text evidence="1">The sequence shown here is derived from an EMBL/GenBank/DDBJ whole genome shotgun (WGS) entry which is preliminary data.</text>
</comment>
<sequence>MPGLSSELLDAEARMSRHDSRASRNSQRSTRARGLSPYRGLDLWDPGPEVDLIQVDSYPGSTPPISNRQYFEAYVQRQPSLIDLDGPPLPHYTLATDLARPSGSSRPRAGSRASSRARQSGPSLSAEPSQLPDTSMIYPS</sequence>
<proteinExistence type="predicted"/>
<keyword evidence="2" id="KW-1185">Reference proteome</keyword>
<organism evidence="1 2">
    <name type="scientific">Coniosporium uncinatum</name>
    <dbReference type="NCBI Taxonomy" id="93489"/>
    <lineage>
        <taxon>Eukaryota</taxon>
        <taxon>Fungi</taxon>
        <taxon>Dikarya</taxon>
        <taxon>Ascomycota</taxon>
        <taxon>Pezizomycotina</taxon>
        <taxon>Dothideomycetes</taxon>
        <taxon>Dothideomycetes incertae sedis</taxon>
        <taxon>Coniosporium</taxon>
    </lineage>
</organism>
<evidence type="ECO:0000313" key="2">
    <source>
        <dbReference type="Proteomes" id="UP001186974"/>
    </source>
</evidence>
<reference evidence="1" key="1">
    <citation type="submission" date="2024-09" db="EMBL/GenBank/DDBJ databases">
        <title>Black Yeasts Isolated from many extreme environments.</title>
        <authorList>
            <person name="Coleine C."/>
            <person name="Stajich J.E."/>
            <person name="Selbmann L."/>
        </authorList>
    </citation>
    <scope>NUCLEOTIDE SEQUENCE</scope>
    <source>
        <strain evidence="1">CCFEE 5737</strain>
    </source>
</reference>
<dbReference type="Proteomes" id="UP001186974">
    <property type="component" value="Unassembled WGS sequence"/>
</dbReference>
<gene>
    <name evidence="1" type="ORF">LTS18_006153</name>
</gene>
<accession>A0ACC3DQC8</accession>
<name>A0ACC3DQC8_9PEZI</name>
<evidence type="ECO:0000313" key="1">
    <source>
        <dbReference type="EMBL" id="KAK3078941.1"/>
    </source>
</evidence>